<dbReference type="Gene3D" id="3.30.160.250">
    <property type="match status" value="1"/>
</dbReference>
<comment type="caution">
    <text evidence="1">The sequence shown here is derived from an EMBL/GenBank/DDBJ whole genome shotgun (WGS) entry which is preliminary data.</text>
</comment>
<dbReference type="Proteomes" id="UP000177501">
    <property type="component" value="Unassembled WGS sequence"/>
</dbReference>
<dbReference type="AlphaFoldDB" id="A0A1F8B697"/>
<name>A0A1F8B697_9BACT</name>
<dbReference type="STRING" id="1802514.A2955_04535"/>
<reference evidence="1 2" key="1">
    <citation type="journal article" date="2016" name="Nat. Commun.">
        <title>Thousands of microbial genomes shed light on interconnected biogeochemical processes in an aquifer system.</title>
        <authorList>
            <person name="Anantharaman K."/>
            <person name="Brown C.T."/>
            <person name="Hug L.A."/>
            <person name="Sharon I."/>
            <person name="Castelle C.J."/>
            <person name="Probst A.J."/>
            <person name="Thomas B.C."/>
            <person name="Singh A."/>
            <person name="Wilkins M.J."/>
            <person name="Karaoz U."/>
            <person name="Brodie E.L."/>
            <person name="Williams K.H."/>
            <person name="Hubbard S.S."/>
            <person name="Banfield J.F."/>
        </authorList>
    </citation>
    <scope>NUCLEOTIDE SEQUENCE [LARGE SCALE GENOMIC DNA]</scope>
</reference>
<dbReference type="InterPro" id="IPR035069">
    <property type="entry name" value="TTHA1013/TTHA0281-like"/>
</dbReference>
<dbReference type="SUPFAM" id="SSF143100">
    <property type="entry name" value="TTHA1013/TTHA0281-like"/>
    <property type="match status" value="1"/>
</dbReference>
<evidence type="ECO:0008006" key="3">
    <source>
        <dbReference type="Google" id="ProtNLM"/>
    </source>
</evidence>
<proteinExistence type="predicted"/>
<organism evidence="1 2">
    <name type="scientific">Candidatus Woesebacteria bacterium RIFCSPLOWO2_01_FULL_37_19</name>
    <dbReference type="NCBI Taxonomy" id="1802514"/>
    <lineage>
        <taxon>Bacteria</taxon>
        <taxon>Candidatus Woeseibacteriota</taxon>
    </lineage>
</organism>
<protein>
    <recommendedName>
        <fullName evidence="3">HicB-like antitoxin of toxin-antitoxin system domain-containing protein</fullName>
    </recommendedName>
</protein>
<accession>A0A1F8B697</accession>
<evidence type="ECO:0000313" key="1">
    <source>
        <dbReference type="EMBL" id="OGM59229.1"/>
    </source>
</evidence>
<gene>
    <name evidence="1" type="ORF">A2955_04535</name>
</gene>
<evidence type="ECO:0000313" key="2">
    <source>
        <dbReference type="Proteomes" id="UP000177501"/>
    </source>
</evidence>
<sequence length="91" mass="10230">MSIQFPVTIKIMYEKEAKDAPYVAYIPEFDVSSCGKTEARARKNVKEALEIVLEEVKKKGELEGFLQEAGVSPDKTSSFPKIIFEPFSVNL</sequence>
<dbReference type="EMBL" id="MGHA01000036">
    <property type="protein sequence ID" value="OGM59229.1"/>
    <property type="molecule type" value="Genomic_DNA"/>
</dbReference>